<gene>
    <name evidence="12" type="ORF">FGU65_13860</name>
</gene>
<dbReference type="SMART" id="SM00091">
    <property type="entry name" value="PAS"/>
    <property type="match status" value="5"/>
</dbReference>
<dbReference type="PROSITE" id="PS50110">
    <property type="entry name" value="RESPONSE_REGULATORY"/>
    <property type="match status" value="1"/>
</dbReference>
<dbReference type="InterPro" id="IPR000700">
    <property type="entry name" value="PAS-assoc_C"/>
</dbReference>
<feature type="domain" description="PAC" evidence="11">
    <location>
        <begin position="628"/>
        <end position="680"/>
    </location>
</feature>
<sequence length="1012" mass="113523">MVPDGAGSTVISLLYVDDEPALLDVGKIFLERAGDVVVTPAPGAASALRMLEEGEFDAVVSDYQMPGMDGIDLLQHLRRQGNDIPFIIFTGRGREEVAIEALNSGADFYLQKGGDPKTQFAELLHKIRRAVAGRRAERELQQRHDELLAANERLAAAEEEMRQQVEEIAAAQQALRESRNRYRGIFENTGSATIIIENNTTISLANGAFERLSGFSRREIEGVKPWTGFVHPDDLELMKSYHRGRRAGLPDVPSRYEFRFLDRSGEIRHIHLTVGIIPETDRSVASLVDITERKRAGEERRILTRIVDAAPCSITVHDMDGRFLYANQRTFGLHGCSREEFFSISLHDLDVPESADLIEPRMQQLRETGEAVFEVAHRRSDGTTFPLRVHAQTVTWGETPAILSLAEDITGEKQAKEALAESEERLRRAVKSGHEFLFRVEFTPRPVITYVDPAVTDVTGFSVEDFAADITLAFRLIHPDDRAAFEKVIRNETDWSKPQTFRWVLDGGRTIWAEEYYTPFYDAEGRLAAVEIVVRDVTAQKCVEEALRESERRLSTLLSNLLGMAYRCRNDRDWTMEFLSDGALALTGYRPEEIVESRRVVYNSLIHPDDRERVWQKVQEALAEQRPFQLIFRLVARDGEEKWVWEQGRGIFDTAGGLVALEGYIADITEQRRAVEALAESEERFRAYFNGSPDAIFVSDAEGRFLRVNPAACALAGYSEEELLGLAIPDILDPTCVSAGLASFRNLCETGRANTESLFLRKDGSRYAMSVDAARIRPDEYIAFCRDITERKRAVEALRLANRKLQLLSAITRHDILNQVTALTGYLEFARERSTDPEQIDYLEKLEKAAELIRQQIEFTRDCEKVGSAAPAWQNVAAVIAQACDGQIPVGCDLSGLEVYADQMLANVLANLMDNTLRHGEQATAVRVRCHPSAGGVTIVWEDDGVGVPADRKEQIFIRGFGRNRGYGLFLIREILAITGMTIRETGVPGKGVRFEITVPEGAYRFTGPETA</sequence>
<feature type="domain" description="PAS" evidence="10">
    <location>
        <begin position="681"/>
        <end position="734"/>
    </location>
</feature>
<dbReference type="Pfam" id="PF00072">
    <property type="entry name" value="Response_reg"/>
    <property type="match status" value="1"/>
</dbReference>
<dbReference type="CDD" id="cd00156">
    <property type="entry name" value="REC"/>
    <property type="match status" value="1"/>
</dbReference>
<feature type="domain" description="PAS" evidence="10">
    <location>
        <begin position="550"/>
        <end position="625"/>
    </location>
</feature>
<dbReference type="SUPFAM" id="SSF55785">
    <property type="entry name" value="PYP-like sensor domain (PAS domain)"/>
    <property type="match status" value="5"/>
</dbReference>
<dbReference type="InterPro" id="IPR052162">
    <property type="entry name" value="Sensor_kinase/Photoreceptor"/>
</dbReference>
<dbReference type="SUPFAM" id="SSF52172">
    <property type="entry name" value="CheY-like"/>
    <property type="match status" value="1"/>
</dbReference>
<comment type="catalytic activity">
    <reaction evidence="1">
        <text>ATP + protein L-histidine = ADP + protein N-phospho-L-histidine.</text>
        <dbReference type="EC" id="2.7.13.3"/>
    </reaction>
</comment>
<evidence type="ECO:0000256" key="3">
    <source>
        <dbReference type="ARBA" id="ARBA00022553"/>
    </source>
</evidence>
<evidence type="ECO:0000256" key="5">
    <source>
        <dbReference type="ARBA" id="ARBA00022777"/>
    </source>
</evidence>
<dbReference type="InterPro" id="IPR001610">
    <property type="entry name" value="PAC"/>
</dbReference>
<feature type="domain" description="Histidine kinase" evidence="8">
    <location>
        <begin position="905"/>
        <end position="1003"/>
    </location>
</feature>
<dbReference type="PANTHER" id="PTHR43304">
    <property type="entry name" value="PHYTOCHROME-LIKE PROTEIN CPH1"/>
    <property type="match status" value="1"/>
</dbReference>
<dbReference type="RefSeq" id="WP_301665155.1">
    <property type="nucleotide sequence ID" value="NZ_VCYH01000012.1"/>
</dbReference>
<dbReference type="Gene3D" id="3.40.50.2300">
    <property type="match status" value="1"/>
</dbReference>
<dbReference type="Pfam" id="PF08447">
    <property type="entry name" value="PAS_3"/>
    <property type="match status" value="3"/>
</dbReference>
<evidence type="ECO:0000259" key="9">
    <source>
        <dbReference type="PROSITE" id="PS50110"/>
    </source>
</evidence>
<dbReference type="Pfam" id="PF02518">
    <property type="entry name" value="HATPase_c"/>
    <property type="match status" value="1"/>
</dbReference>
<feature type="domain" description="Response regulatory" evidence="9">
    <location>
        <begin position="12"/>
        <end position="127"/>
    </location>
</feature>
<feature type="domain" description="PAS" evidence="10">
    <location>
        <begin position="299"/>
        <end position="369"/>
    </location>
</feature>
<dbReference type="Pfam" id="PF08448">
    <property type="entry name" value="PAS_4"/>
    <property type="match status" value="1"/>
</dbReference>
<feature type="coiled-coil region" evidence="7">
    <location>
        <begin position="137"/>
        <end position="181"/>
    </location>
</feature>
<comment type="caution">
    <text evidence="12">The sequence shown here is derived from an EMBL/GenBank/DDBJ whole genome shotgun (WGS) entry which is preliminary data.</text>
</comment>
<dbReference type="InterPro" id="IPR013655">
    <property type="entry name" value="PAS_fold_3"/>
</dbReference>
<dbReference type="InterPro" id="IPR011006">
    <property type="entry name" value="CheY-like_superfamily"/>
</dbReference>
<feature type="domain" description="PAC" evidence="11">
    <location>
        <begin position="371"/>
        <end position="421"/>
    </location>
</feature>
<evidence type="ECO:0000256" key="4">
    <source>
        <dbReference type="ARBA" id="ARBA00022679"/>
    </source>
</evidence>
<reference evidence="12" key="1">
    <citation type="submission" date="2019-05" db="EMBL/GenBank/DDBJ databases">
        <title>Methanoculleus sp. FWC-SCC1, a methanogenic archaeon isolated from deep marine cold seep.</title>
        <authorList>
            <person name="Chen Y.-W."/>
            <person name="Chen S.-C."/>
            <person name="Teng N.-H."/>
            <person name="Lai M.-C."/>
        </authorList>
    </citation>
    <scope>NUCLEOTIDE SEQUENCE</scope>
    <source>
        <strain evidence="12">FWC-SCC1</strain>
    </source>
</reference>
<dbReference type="PANTHER" id="PTHR43304:SF1">
    <property type="entry name" value="PAC DOMAIN-CONTAINING PROTEIN"/>
    <property type="match status" value="1"/>
</dbReference>
<dbReference type="InterPro" id="IPR013656">
    <property type="entry name" value="PAS_4"/>
</dbReference>
<feature type="domain" description="PAS" evidence="10">
    <location>
        <begin position="178"/>
        <end position="240"/>
    </location>
</feature>
<dbReference type="SUPFAM" id="SSF55874">
    <property type="entry name" value="ATPase domain of HSP90 chaperone/DNA topoisomerase II/histidine kinase"/>
    <property type="match status" value="1"/>
</dbReference>
<dbReference type="Gene3D" id="3.30.565.10">
    <property type="entry name" value="Histidine kinase-like ATPase, C-terminal domain"/>
    <property type="match status" value="1"/>
</dbReference>
<accession>A0ABT8MDE9</accession>
<keyword evidence="5" id="KW-0418">Kinase</keyword>
<organism evidence="12 13">
    <name type="scientific">Methanoculleus frigidifontis</name>
    <dbReference type="NCBI Taxonomy" id="2584085"/>
    <lineage>
        <taxon>Archaea</taxon>
        <taxon>Methanobacteriati</taxon>
        <taxon>Methanobacteriota</taxon>
        <taxon>Stenosarchaea group</taxon>
        <taxon>Methanomicrobia</taxon>
        <taxon>Methanomicrobiales</taxon>
        <taxon>Methanomicrobiaceae</taxon>
        <taxon>Methanoculleus</taxon>
    </lineage>
</organism>
<dbReference type="EC" id="2.7.13.3" evidence="2"/>
<evidence type="ECO:0000259" key="8">
    <source>
        <dbReference type="PROSITE" id="PS50109"/>
    </source>
</evidence>
<dbReference type="EMBL" id="VCYH01000012">
    <property type="protein sequence ID" value="MDN7025956.1"/>
    <property type="molecule type" value="Genomic_DNA"/>
</dbReference>
<proteinExistence type="predicted"/>
<keyword evidence="13" id="KW-1185">Reference proteome</keyword>
<dbReference type="PROSITE" id="PS50112">
    <property type="entry name" value="PAS"/>
    <property type="match status" value="5"/>
</dbReference>
<dbReference type="Gene3D" id="3.30.450.20">
    <property type="entry name" value="PAS domain"/>
    <property type="match status" value="5"/>
</dbReference>
<dbReference type="SMART" id="SM00387">
    <property type="entry name" value="HATPase_c"/>
    <property type="match status" value="1"/>
</dbReference>
<keyword evidence="3 6" id="KW-0597">Phosphoprotein</keyword>
<dbReference type="InterPro" id="IPR005467">
    <property type="entry name" value="His_kinase_dom"/>
</dbReference>
<evidence type="ECO:0000259" key="10">
    <source>
        <dbReference type="PROSITE" id="PS50112"/>
    </source>
</evidence>
<evidence type="ECO:0000256" key="2">
    <source>
        <dbReference type="ARBA" id="ARBA00012438"/>
    </source>
</evidence>
<dbReference type="InterPro" id="IPR000014">
    <property type="entry name" value="PAS"/>
</dbReference>
<feature type="domain" description="PAC" evidence="11">
    <location>
        <begin position="497"/>
        <end position="549"/>
    </location>
</feature>
<dbReference type="PROSITE" id="PS50109">
    <property type="entry name" value="HIS_KIN"/>
    <property type="match status" value="1"/>
</dbReference>
<feature type="modified residue" description="4-aspartylphosphate" evidence="6">
    <location>
        <position position="62"/>
    </location>
</feature>
<dbReference type="PROSITE" id="PS50113">
    <property type="entry name" value="PAC"/>
    <property type="match status" value="3"/>
</dbReference>
<dbReference type="InterPro" id="IPR035965">
    <property type="entry name" value="PAS-like_dom_sf"/>
</dbReference>
<dbReference type="NCBIfam" id="TIGR00229">
    <property type="entry name" value="sensory_box"/>
    <property type="match status" value="5"/>
</dbReference>
<dbReference type="SMART" id="SM00086">
    <property type="entry name" value="PAC"/>
    <property type="match status" value="5"/>
</dbReference>
<evidence type="ECO:0000256" key="1">
    <source>
        <dbReference type="ARBA" id="ARBA00000085"/>
    </source>
</evidence>
<evidence type="ECO:0000256" key="6">
    <source>
        <dbReference type="PROSITE-ProRule" id="PRU00169"/>
    </source>
</evidence>
<dbReference type="CDD" id="cd00130">
    <property type="entry name" value="PAS"/>
    <property type="match status" value="5"/>
</dbReference>
<evidence type="ECO:0000313" key="12">
    <source>
        <dbReference type="EMBL" id="MDN7025956.1"/>
    </source>
</evidence>
<dbReference type="InterPro" id="IPR003594">
    <property type="entry name" value="HATPase_dom"/>
</dbReference>
<dbReference type="InterPro" id="IPR001789">
    <property type="entry name" value="Sig_transdc_resp-reg_receiver"/>
</dbReference>
<name>A0ABT8MDE9_9EURY</name>
<dbReference type="Proteomes" id="UP001168338">
    <property type="component" value="Unassembled WGS sequence"/>
</dbReference>
<dbReference type="SMART" id="SM00448">
    <property type="entry name" value="REC"/>
    <property type="match status" value="1"/>
</dbReference>
<evidence type="ECO:0000313" key="13">
    <source>
        <dbReference type="Proteomes" id="UP001168338"/>
    </source>
</evidence>
<dbReference type="Pfam" id="PF13426">
    <property type="entry name" value="PAS_9"/>
    <property type="match status" value="1"/>
</dbReference>
<feature type="domain" description="PAS" evidence="10">
    <location>
        <begin position="422"/>
        <end position="496"/>
    </location>
</feature>
<keyword evidence="4" id="KW-0808">Transferase</keyword>
<dbReference type="InterPro" id="IPR036890">
    <property type="entry name" value="HATPase_C_sf"/>
</dbReference>
<evidence type="ECO:0000259" key="11">
    <source>
        <dbReference type="PROSITE" id="PS50113"/>
    </source>
</evidence>
<evidence type="ECO:0000256" key="7">
    <source>
        <dbReference type="SAM" id="Coils"/>
    </source>
</evidence>
<protein>
    <recommendedName>
        <fullName evidence="2">histidine kinase</fullName>
        <ecNumber evidence="2">2.7.13.3</ecNumber>
    </recommendedName>
</protein>
<keyword evidence="7" id="KW-0175">Coiled coil</keyword>